<dbReference type="AlphaFoldDB" id="G2KLM3"/>
<dbReference type="RefSeq" id="WP_014102076.1">
    <property type="nucleotide sequence ID" value="NC_016026.1"/>
</dbReference>
<dbReference type="PANTHER" id="PTHR31350">
    <property type="entry name" value="SI:DKEY-261L7.2"/>
    <property type="match status" value="1"/>
</dbReference>
<comment type="similarity">
    <text evidence="1">Belongs to the UPF0162 family.</text>
</comment>
<evidence type="ECO:0000259" key="2">
    <source>
        <dbReference type="Pfam" id="PF13369"/>
    </source>
</evidence>
<accession>G2KLM3</accession>
<feature type="domain" description="Protein SirB1 N-terminal" evidence="2">
    <location>
        <begin position="53"/>
        <end position="210"/>
    </location>
</feature>
<dbReference type="STRING" id="856793.MICA_516"/>
<dbReference type="Gene3D" id="1.25.40.10">
    <property type="entry name" value="Tetratricopeptide repeat domain"/>
    <property type="match status" value="1"/>
</dbReference>
<organism evidence="3 4">
    <name type="scientific">Micavibrio aeruginosavorus (strain ARL-13)</name>
    <dbReference type="NCBI Taxonomy" id="856793"/>
    <lineage>
        <taxon>Bacteria</taxon>
        <taxon>Pseudomonadati</taxon>
        <taxon>Bdellovibrionota</taxon>
        <taxon>Bdellovibrionia</taxon>
        <taxon>Bdellovibrionales</taxon>
        <taxon>Pseudobdellovibrionaceae</taxon>
        <taxon>Micavibrio</taxon>
    </lineage>
</organism>
<dbReference type="EMBL" id="CP002382">
    <property type="protein sequence ID" value="AEP08853.1"/>
    <property type="molecule type" value="Genomic_DNA"/>
</dbReference>
<keyword evidence="4" id="KW-1185">Reference proteome</keyword>
<dbReference type="SUPFAM" id="SSF48452">
    <property type="entry name" value="TPR-like"/>
    <property type="match status" value="1"/>
</dbReference>
<dbReference type="eggNOG" id="COG2912">
    <property type="taxonomic scope" value="Bacteria"/>
</dbReference>
<dbReference type="HOGENOM" id="CLU_063810_2_0_5"/>
<dbReference type="InterPro" id="IPR011990">
    <property type="entry name" value="TPR-like_helical_dom_sf"/>
</dbReference>
<evidence type="ECO:0000313" key="4">
    <source>
        <dbReference type="Proteomes" id="UP000009286"/>
    </source>
</evidence>
<sequence length="292" mass="32512">MNQSPISTLRTDNPADVMNHLRGLGALPDGKIDLAGTALLLAALDQPGITLDQYESHLRRLSEDVRDRFVALIDAGADDTPETKIAALKHIICDQYGYDGDRDDYDDLQNASLIRTIDRRRGMPITLAILCIEAGRRIGWSVQGLNIPGHFVCRMDDGALRVIFDPFNGCKILQAPDLRQLVKQTLGPNAELSADYYNPADNRTILVRLQNNIKLRRIEAEDYEGALHAVEAMRAFDPNEVRLLLDAGVLYARTGRLNDAVAALEAYIPRAPSPQDRQDAEMLLFQVRDILN</sequence>
<dbReference type="Pfam" id="PF13369">
    <property type="entry name" value="Transglut_core2"/>
    <property type="match status" value="1"/>
</dbReference>
<evidence type="ECO:0000256" key="1">
    <source>
        <dbReference type="ARBA" id="ARBA00007100"/>
    </source>
</evidence>
<name>G2KLM3_MICAA</name>
<dbReference type="Proteomes" id="UP000009286">
    <property type="component" value="Chromosome"/>
</dbReference>
<dbReference type="InterPro" id="IPR032698">
    <property type="entry name" value="SirB1_N"/>
</dbReference>
<dbReference type="PANTHER" id="PTHR31350:SF21">
    <property type="entry name" value="F-BOX ONLY PROTEIN 21"/>
    <property type="match status" value="1"/>
</dbReference>
<evidence type="ECO:0000313" key="3">
    <source>
        <dbReference type="EMBL" id="AEP08853.1"/>
    </source>
</evidence>
<dbReference type="Pfam" id="PF13371">
    <property type="entry name" value="TPR_9"/>
    <property type="match status" value="1"/>
</dbReference>
<proteinExistence type="inferred from homology"/>
<reference evidence="3 4" key="1">
    <citation type="journal article" date="2011" name="BMC Genomics">
        <title>Genomic insights into an obligate epibiotic bacterial predator: Micavibrio aeruginosavorus ARL-13.</title>
        <authorList>
            <person name="Wang Z."/>
            <person name="Kadouri D."/>
            <person name="Wu M."/>
        </authorList>
    </citation>
    <scope>NUCLEOTIDE SEQUENCE [LARGE SCALE GENOMIC DNA]</scope>
    <source>
        <strain evidence="3 4">ARL-13</strain>
    </source>
</reference>
<gene>
    <name evidence="3" type="ordered locus">MICA_516</name>
</gene>
<dbReference type="KEGG" id="mai:MICA_516"/>
<dbReference type="OrthoDB" id="232498at2"/>
<protein>
    <recommendedName>
        <fullName evidence="2">Protein SirB1 N-terminal domain-containing protein</fullName>
    </recommendedName>
</protein>